<dbReference type="Gene3D" id="2.40.160.10">
    <property type="entry name" value="Porin"/>
    <property type="match status" value="1"/>
</dbReference>
<accession>A0A172Y3K9</accession>
<dbReference type="KEGG" id="bne:DA69_02885"/>
<dbReference type="Pfam" id="PF09694">
    <property type="entry name" value="Gcw_chp"/>
    <property type="match status" value="1"/>
</dbReference>
<sequence length="252" mass="26600">MRKRKKLDGSDLNNALVGGACLVAVITLGLCTAPTDAKAQDFAKGARPEVAFNAAIGSDYVFRGVSQNEGDPAISAGVDVTQGVFYAGAWAGNVSFAGDADTDAEIDLYAGVRPEFGGFNWDFGVVGYVYAGQPDGADYDYVELKAATSRAVGPATLGAAIYYSPDFFGASEDEATYAEINGAISPADKWTISAAVGRQWVSSDFDYTTWNLGAAYQLTDNLALDVRYFDTDEHDFGAAYDGRVAASLKATF</sequence>
<evidence type="ECO:0000313" key="1">
    <source>
        <dbReference type="EMBL" id="ANF53788.1"/>
    </source>
</evidence>
<dbReference type="EMBL" id="CP015614">
    <property type="protein sequence ID" value="ANF53788.1"/>
    <property type="molecule type" value="Genomic_DNA"/>
</dbReference>
<name>A0A172Y3K9_9CAUL</name>
<dbReference type="InterPro" id="IPR010239">
    <property type="entry name" value="CHP02001"/>
</dbReference>
<dbReference type="NCBIfam" id="TIGR02001">
    <property type="entry name" value="gcw_chp"/>
    <property type="match status" value="1"/>
</dbReference>
<gene>
    <name evidence="1" type="ORF">DA69_02885</name>
</gene>
<protein>
    <recommendedName>
        <fullName evidence="3">Porin</fullName>
    </recommendedName>
</protein>
<evidence type="ECO:0000313" key="2">
    <source>
        <dbReference type="Proteomes" id="UP000077603"/>
    </source>
</evidence>
<dbReference type="RefSeq" id="WP_025977550.1">
    <property type="nucleotide sequence ID" value="NZ_CP015614.1"/>
</dbReference>
<reference evidence="1 2" key="1">
    <citation type="journal article" date="2014" name="Genome Announc.">
        <title>Genome Sequence of a Promising Hydrogen-Producing Facultative Anaerobic Bacterium, Brevundimonas naejangsanensis Strain B1.</title>
        <authorList>
            <person name="Su H."/>
            <person name="Zhang T."/>
            <person name="Bao M."/>
            <person name="Jiang Y."/>
            <person name="Wang Y."/>
            <person name="Tan T."/>
        </authorList>
    </citation>
    <scope>NUCLEOTIDE SEQUENCE [LARGE SCALE GENOMIC DNA]</scope>
    <source>
        <strain evidence="1 2">B1</strain>
    </source>
</reference>
<keyword evidence="2" id="KW-1185">Reference proteome</keyword>
<dbReference type="Proteomes" id="UP000077603">
    <property type="component" value="Chromosome"/>
</dbReference>
<dbReference type="OrthoDB" id="9793561at2"/>
<dbReference type="eggNOG" id="ENOG5031EYZ">
    <property type="taxonomic scope" value="Bacteria"/>
</dbReference>
<dbReference type="STRING" id="588932.DA69_02885"/>
<organism evidence="1 2">
    <name type="scientific">Brevundimonas naejangsanensis</name>
    <dbReference type="NCBI Taxonomy" id="588932"/>
    <lineage>
        <taxon>Bacteria</taxon>
        <taxon>Pseudomonadati</taxon>
        <taxon>Pseudomonadota</taxon>
        <taxon>Alphaproteobacteria</taxon>
        <taxon>Caulobacterales</taxon>
        <taxon>Caulobacteraceae</taxon>
        <taxon>Brevundimonas</taxon>
    </lineage>
</organism>
<dbReference type="SUPFAM" id="SSF56935">
    <property type="entry name" value="Porins"/>
    <property type="match status" value="1"/>
</dbReference>
<dbReference type="AlphaFoldDB" id="A0A172Y3K9"/>
<evidence type="ECO:0008006" key="3">
    <source>
        <dbReference type="Google" id="ProtNLM"/>
    </source>
</evidence>
<proteinExistence type="predicted"/>
<dbReference type="InterPro" id="IPR023614">
    <property type="entry name" value="Porin_dom_sf"/>
</dbReference>